<keyword evidence="2" id="KW-1185">Reference proteome</keyword>
<evidence type="ECO:0000313" key="2">
    <source>
        <dbReference type="Proteomes" id="UP000662373"/>
    </source>
</evidence>
<sequence>MTHTPTHATLQHIANILNFKDNRKLLANTFDALAVDWDTVVMLASQHLMLPALYYQLKRKDLLTHIPPDLELYLEEISNINSNRNKILLKEAQEVSALFREASIDHVYIKGLAVIAHIAPKDIGARMVGDLDIVIAPHQLHEAFELLQKHGYTETIEFNYTTENFRHLPRQINPKKMGAIELHSEVLLYKYRFLIKVTDLLNNKLFTSGIHIPSEEDSIQIGIYTTQINDHGHLFGTLNLKPVFDCLVFGLQNKISFLHKIADVKQANSFLELLSIYFPEFKPNHTTKSSQIIKSYYYFKLDNPRLGRISQNTVYYLHELTERITLLYNNKSYRAHVLKNKLSHKRP</sequence>
<comment type="caution">
    <text evidence="1">The sequence shown here is derived from an EMBL/GenBank/DDBJ whole genome shotgun (WGS) entry which is preliminary data.</text>
</comment>
<dbReference type="RefSeq" id="WP_199596636.1">
    <property type="nucleotide sequence ID" value="NZ_JAEHJZ010000001.1"/>
</dbReference>
<gene>
    <name evidence="1" type="ORF">JEM65_00765</name>
</gene>
<organism evidence="1 2">
    <name type="scientific">Gelidibacter salicanalis</name>
    <dbReference type="NCBI Taxonomy" id="291193"/>
    <lineage>
        <taxon>Bacteria</taxon>
        <taxon>Pseudomonadati</taxon>
        <taxon>Bacteroidota</taxon>
        <taxon>Flavobacteriia</taxon>
        <taxon>Flavobacteriales</taxon>
        <taxon>Flavobacteriaceae</taxon>
        <taxon>Gelidibacter</taxon>
    </lineage>
</organism>
<name>A0A934KTI8_9FLAO</name>
<dbReference type="InterPro" id="IPR039498">
    <property type="entry name" value="NTP_transf_5"/>
</dbReference>
<dbReference type="Proteomes" id="UP000662373">
    <property type="component" value="Unassembled WGS sequence"/>
</dbReference>
<accession>A0A934KTI8</accession>
<reference evidence="1 2" key="1">
    <citation type="submission" date="2020-09" db="EMBL/GenBank/DDBJ databases">
        <title>Draft genome of Gelidibacter salicanalis PAMC21136.</title>
        <authorList>
            <person name="Park H."/>
        </authorList>
    </citation>
    <scope>NUCLEOTIDE SEQUENCE [LARGE SCALE GENOMIC DNA]</scope>
    <source>
        <strain evidence="1 2">PAMC21136</strain>
    </source>
</reference>
<protein>
    <submittedName>
        <fullName evidence="1">Nucleotidyltransferase family protein</fullName>
    </submittedName>
</protein>
<proteinExistence type="predicted"/>
<dbReference type="EMBL" id="JAEHJZ010000001">
    <property type="protein sequence ID" value="MBJ7879190.1"/>
    <property type="molecule type" value="Genomic_DNA"/>
</dbReference>
<dbReference type="Pfam" id="PF14907">
    <property type="entry name" value="NTP_transf_5"/>
    <property type="match status" value="1"/>
</dbReference>
<evidence type="ECO:0000313" key="1">
    <source>
        <dbReference type="EMBL" id="MBJ7879190.1"/>
    </source>
</evidence>
<dbReference type="AlphaFoldDB" id="A0A934KTI8"/>
<dbReference type="Gene3D" id="3.30.460.40">
    <property type="match status" value="1"/>
</dbReference>